<dbReference type="RefSeq" id="WP_109690006.1">
    <property type="nucleotide sequence ID" value="NZ_QGGL01000012.1"/>
</dbReference>
<dbReference type="SUPFAM" id="SSF56645">
    <property type="entry name" value="Acyl-CoA dehydrogenase NM domain-like"/>
    <property type="match status" value="1"/>
</dbReference>
<dbReference type="InterPro" id="IPR006091">
    <property type="entry name" value="Acyl-CoA_Oxase/DH_mid-dom"/>
</dbReference>
<dbReference type="PANTHER" id="PTHR43884:SF12">
    <property type="entry name" value="ISOVALERYL-COA DEHYDROGENASE, MITOCHONDRIAL-RELATED"/>
    <property type="match status" value="1"/>
</dbReference>
<keyword evidence="5 7" id="KW-0560">Oxidoreductase</keyword>
<sequence>MSELQTKKRGGAFLIEKTSPSEVFTPEDFNKEQLMIAKTTADFVKGEVEPRREEIEKLDLELTMELLKQAGDLGLLAADVPEDYEGLGLDKISSTLITENFTRAGSFGLSHGAHVGIGTLPIVYFGNEDQKSRYLPDLASGAKFAAYCLTEPGSGSDALGAKTTAVLNAEGTHYVLNGTKQFITNAGFADVFVVYAKVDGDKFTAFIVEKEFAGVSTGPEEKKMGIKGSSTRPLILEDVAVPVENLLYEVGKGHHIAFNILNIGRYKLAAGCVGSNKLAIEYSVKYANQRKQFNKVISSFPLLREKFADMNIAAYATESMIYRIGGMIEAGLADVDTSKGTDVTAAIAEYAIECSISKVFASEAFDYVVDEGVQVHGGYGFINEYPIEQMYRDSRINRIFEGTNEVNRLLIPGTLVKKAMKGEIGLLQAAQALQSELMMMMPSQVDEDTPLAVEEDLLERAKKVFLMVAGYGVQKYQLKLEQEQEVLANVADLIIEIFVAESCLLRAQKQIEKDGVEKAKHKIAMTQVFVNESFGRIEAIAKETLAAMEEGDVLKTQLSVLKKLVRSTPINAVKIKRELASHIVDQESYVC</sequence>
<reference evidence="12 13" key="1">
    <citation type="submission" date="2018-05" db="EMBL/GenBank/DDBJ databases">
        <title>Genomic Encyclopedia of Type Strains, Phase IV (KMG-IV): sequencing the most valuable type-strain genomes for metagenomic binning, comparative biology and taxonomic classification.</title>
        <authorList>
            <person name="Goeker M."/>
        </authorList>
    </citation>
    <scope>NUCLEOTIDE SEQUENCE [LARGE SCALE GENOMIC DNA]</scope>
    <source>
        <strain evidence="12 13">DSM 18773</strain>
    </source>
</reference>
<dbReference type="Gene3D" id="1.20.140.10">
    <property type="entry name" value="Butyryl-CoA Dehydrogenase, subunit A, domain 3"/>
    <property type="match status" value="2"/>
</dbReference>
<comment type="cofactor">
    <cofactor evidence="1 7">
        <name>FAD</name>
        <dbReference type="ChEBI" id="CHEBI:57692"/>
    </cofactor>
</comment>
<dbReference type="InterPro" id="IPR037069">
    <property type="entry name" value="AcylCoA_DH/ox_N_sf"/>
</dbReference>
<dbReference type="InterPro" id="IPR009075">
    <property type="entry name" value="AcylCo_DH/oxidase_C"/>
</dbReference>
<feature type="domain" description="Acyl-CoA dehydrogenase/oxidase C-terminal" evidence="8">
    <location>
        <begin position="251"/>
        <end position="411"/>
    </location>
</feature>
<keyword evidence="13" id="KW-1185">Reference proteome</keyword>
<feature type="domain" description="Acyl-CoA dehydrogenase-like C-terminal" evidence="11">
    <location>
        <begin position="461"/>
        <end position="563"/>
    </location>
</feature>
<dbReference type="Pfam" id="PF00441">
    <property type="entry name" value="Acyl-CoA_dh_1"/>
    <property type="match status" value="1"/>
</dbReference>
<dbReference type="Gene3D" id="2.40.110.10">
    <property type="entry name" value="Butyryl-CoA Dehydrogenase, subunit A, domain 2"/>
    <property type="match status" value="1"/>
</dbReference>
<dbReference type="InterPro" id="IPR009100">
    <property type="entry name" value="AcylCoA_DH/oxidase_NM_dom_sf"/>
</dbReference>
<dbReference type="InterPro" id="IPR013786">
    <property type="entry name" value="AcylCoA_DH/ox_N"/>
</dbReference>
<organism evidence="12 13">
    <name type="scientific">Tumebacillus permanentifrigoris</name>
    <dbReference type="NCBI Taxonomy" id="378543"/>
    <lineage>
        <taxon>Bacteria</taxon>
        <taxon>Bacillati</taxon>
        <taxon>Bacillota</taxon>
        <taxon>Bacilli</taxon>
        <taxon>Bacillales</taxon>
        <taxon>Alicyclobacillaceae</taxon>
        <taxon>Tumebacillus</taxon>
    </lineage>
</organism>
<dbReference type="FunFam" id="1.20.140.10:FF:000019">
    <property type="entry name" value="Acyl-CoA dehydrogenase"/>
    <property type="match status" value="1"/>
</dbReference>
<evidence type="ECO:0000259" key="8">
    <source>
        <dbReference type="Pfam" id="PF00441"/>
    </source>
</evidence>
<evidence type="ECO:0000259" key="11">
    <source>
        <dbReference type="Pfam" id="PF21263"/>
    </source>
</evidence>
<gene>
    <name evidence="12" type="ORF">C7459_11294</name>
</gene>
<protein>
    <submittedName>
        <fullName evidence="12">Alkylation response protein AidB-like acyl-CoA dehydrogenase</fullName>
    </submittedName>
</protein>
<dbReference type="InterPro" id="IPR046373">
    <property type="entry name" value="Acyl-CoA_Oxase/DH_mid-dom_sf"/>
</dbReference>
<evidence type="ECO:0000256" key="7">
    <source>
        <dbReference type="RuleBase" id="RU362125"/>
    </source>
</evidence>
<dbReference type="GO" id="GO:0050660">
    <property type="term" value="F:flavin adenine dinucleotide binding"/>
    <property type="evidence" value="ECO:0007669"/>
    <property type="project" value="InterPro"/>
</dbReference>
<dbReference type="EMBL" id="QGGL01000012">
    <property type="protein sequence ID" value="PWK10273.1"/>
    <property type="molecule type" value="Genomic_DNA"/>
</dbReference>
<evidence type="ECO:0000256" key="2">
    <source>
        <dbReference type="ARBA" id="ARBA00009347"/>
    </source>
</evidence>
<comment type="catalytic activity">
    <reaction evidence="6">
        <text>a 2,3-saturated acyl-CoA + A = a 2,3-dehydroacyl-CoA + AH2</text>
        <dbReference type="Rhea" id="RHEA:48608"/>
        <dbReference type="ChEBI" id="CHEBI:13193"/>
        <dbReference type="ChEBI" id="CHEBI:17499"/>
        <dbReference type="ChEBI" id="CHEBI:60015"/>
        <dbReference type="ChEBI" id="CHEBI:65111"/>
    </reaction>
</comment>
<dbReference type="PROSITE" id="PS00072">
    <property type="entry name" value="ACYL_COA_DH_1"/>
    <property type="match status" value="1"/>
</dbReference>
<feature type="domain" description="Acyl-CoA oxidase/dehydrogenase middle" evidence="9">
    <location>
        <begin position="146"/>
        <end position="239"/>
    </location>
</feature>
<keyword evidence="4 7" id="KW-0274">FAD</keyword>
<comment type="similarity">
    <text evidence="2 7">Belongs to the acyl-CoA dehydrogenase family.</text>
</comment>
<evidence type="ECO:0000256" key="4">
    <source>
        <dbReference type="ARBA" id="ARBA00022827"/>
    </source>
</evidence>
<dbReference type="OrthoDB" id="2985879at2"/>
<dbReference type="InterPro" id="IPR036250">
    <property type="entry name" value="AcylCo_DH-like_C"/>
</dbReference>
<dbReference type="Gene3D" id="1.10.540.10">
    <property type="entry name" value="Acyl-CoA dehydrogenase/oxidase, N-terminal domain"/>
    <property type="match status" value="1"/>
</dbReference>
<evidence type="ECO:0000313" key="12">
    <source>
        <dbReference type="EMBL" id="PWK10273.1"/>
    </source>
</evidence>
<dbReference type="Pfam" id="PF21263">
    <property type="entry name" value="Acyl-CoA-dh_C"/>
    <property type="match status" value="1"/>
</dbReference>
<dbReference type="Pfam" id="PF02771">
    <property type="entry name" value="Acyl-CoA_dh_N"/>
    <property type="match status" value="1"/>
</dbReference>
<dbReference type="Pfam" id="PF02770">
    <property type="entry name" value="Acyl-CoA_dh_M"/>
    <property type="match status" value="1"/>
</dbReference>
<evidence type="ECO:0000259" key="9">
    <source>
        <dbReference type="Pfam" id="PF02770"/>
    </source>
</evidence>
<dbReference type="FunFam" id="1.10.540.10:FF:000001">
    <property type="entry name" value="Very long-chain-specific acyl-CoA dehydrogenase, mitochondrial"/>
    <property type="match status" value="1"/>
</dbReference>
<dbReference type="AlphaFoldDB" id="A0A316D6H1"/>
<feature type="domain" description="Acyl-CoA dehydrogenase/oxidase N-terminal" evidence="10">
    <location>
        <begin position="31"/>
        <end position="141"/>
    </location>
</feature>
<dbReference type="InterPro" id="IPR006089">
    <property type="entry name" value="Acyl-CoA_DH_CS"/>
</dbReference>
<comment type="caution">
    <text evidence="12">The sequence shown here is derived from an EMBL/GenBank/DDBJ whole genome shotgun (WGS) entry which is preliminary data.</text>
</comment>
<dbReference type="InterPro" id="IPR049426">
    <property type="entry name" value="Acyl-CoA-dh-like_C"/>
</dbReference>
<dbReference type="PANTHER" id="PTHR43884">
    <property type="entry name" value="ACYL-COA DEHYDROGENASE"/>
    <property type="match status" value="1"/>
</dbReference>
<dbReference type="GO" id="GO:0003995">
    <property type="term" value="F:acyl-CoA dehydrogenase activity"/>
    <property type="evidence" value="ECO:0007669"/>
    <property type="project" value="InterPro"/>
</dbReference>
<evidence type="ECO:0000256" key="1">
    <source>
        <dbReference type="ARBA" id="ARBA00001974"/>
    </source>
</evidence>
<evidence type="ECO:0000256" key="6">
    <source>
        <dbReference type="ARBA" id="ARBA00052546"/>
    </source>
</evidence>
<name>A0A316D6H1_9BACL</name>
<dbReference type="SUPFAM" id="SSF47203">
    <property type="entry name" value="Acyl-CoA dehydrogenase C-terminal domain-like"/>
    <property type="match status" value="1"/>
</dbReference>
<evidence type="ECO:0000313" key="13">
    <source>
        <dbReference type="Proteomes" id="UP000245634"/>
    </source>
</evidence>
<accession>A0A316D6H1</accession>
<dbReference type="FunFam" id="2.40.110.10:FF:000001">
    <property type="entry name" value="Acyl-CoA dehydrogenase, mitochondrial"/>
    <property type="match status" value="1"/>
</dbReference>
<evidence type="ECO:0000259" key="10">
    <source>
        <dbReference type="Pfam" id="PF02771"/>
    </source>
</evidence>
<evidence type="ECO:0000256" key="5">
    <source>
        <dbReference type="ARBA" id="ARBA00023002"/>
    </source>
</evidence>
<evidence type="ECO:0000256" key="3">
    <source>
        <dbReference type="ARBA" id="ARBA00022630"/>
    </source>
</evidence>
<keyword evidence="3 7" id="KW-0285">Flavoprotein</keyword>
<proteinExistence type="inferred from homology"/>
<dbReference type="Proteomes" id="UP000245634">
    <property type="component" value="Unassembled WGS sequence"/>
</dbReference>